<evidence type="ECO:0000256" key="1">
    <source>
        <dbReference type="ARBA" id="ARBA00023015"/>
    </source>
</evidence>
<dbReference type="SMART" id="SM00421">
    <property type="entry name" value="HTH_LUXR"/>
    <property type="match status" value="1"/>
</dbReference>
<reference evidence="5 6" key="1">
    <citation type="submission" date="2021-08" db="EMBL/GenBank/DDBJ databases">
        <title>Streptomyces sp. PTM05 isolated from lichen.</title>
        <authorList>
            <person name="Somphong A."/>
            <person name="Phongsopitanun W."/>
            <person name="Tanasupawat S."/>
        </authorList>
    </citation>
    <scope>NUCLEOTIDE SEQUENCE [LARGE SCALE GENOMIC DNA]</scope>
    <source>
        <strain evidence="5 6">Ptm05</strain>
    </source>
</reference>
<dbReference type="RefSeq" id="WP_222976412.1">
    <property type="nucleotide sequence ID" value="NZ_JAINVZ010000005.1"/>
</dbReference>
<protein>
    <submittedName>
        <fullName evidence="5">Helix-turn-helix transcriptional regulator</fullName>
    </submittedName>
</protein>
<dbReference type="PRINTS" id="PR00038">
    <property type="entry name" value="HTHLUXR"/>
</dbReference>
<dbReference type="PANTHER" id="PTHR44688:SF16">
    <property type="entry name" value="DNA-BINDING TRANSCRIPTIONAL ACTIVATOR DEVR_DOSR"/>
    <property type="match status" value="1"/>
</dbReference>
<evidence type="ECO:0000256" key="2">
    <source>
        <dbReference type="ARBA" id="ARBA00023125"/>
    </source>
</evidence>
<dbReference type="PROSITE" id="PS50043">
    <property type="entry name" value="HTH_LUXR_2"/>
    <property type="match status" value="1"/>
</dbReference>
<dbReference type="PROSITE" id="PS00622">
    <property type="entry name" value="HTH_LUXR_1"/>
    <property type="match status" value="1"/>
</dbReference>
<keyword evidence="2" id="KW-0238">DNA-binding</keyword>
<evidence type="ECO:0000313" key="5">
    <source>
        <dbReference type="EMBL" id="MBY8885229.1"/>
    </source>
</evidence>
<keyword evidence="3" id="KW-0804">Transcription</keyword>
<dbReference type="CDD" id="cd06170">
    <property type="entry name" value="LuxR_C_like"/>
    <property type="match status" value="1"/>
</dbReference>
<dbReference type="InterPro" id="IPR036388">
    <property type="entry name" value="WH-like_DNA-bd_sf"/>
</dbReference>
<keyword evidence="1" id="KW-0805">Transcription regulation</keyword>
<dbReference type="PANTHER" id="PTHR44688">
    <property type="entry name" value="DNA-BINDING TRANSCRIPTIONAL ACTIVATOR DEVR_DOSR"/>
    <property type="match status" value="1"/>
</dbReference>
<sequence>MSSDFQELVRRLSVREREVLGHLADGHTYAAIARRMRLSPHTVDTYVRRIRAKTGAHNRTDLLVLALSAAGFELPAARGPAGAVRWFPAAGAHPADDIPA</sequence>
<gene>
    <name evidence="5" type="ORF">K7472_10270</name>
</gene>
<evidence type="ECO:0000313" key="6">
    <source>
        <dbReference type="Proteomes" id="UP001198565"/>
    </source>
</evidence>
<dbReference type="Pfam" id="PF00196">
    <property type="entry name" value="GerE"/>
    <property type="match status" value="1"/>
</dbReference>
<accession>A0ABS7QRD1</accession>
<proteinExistence type="predicted"/>
<dbReference type="EMBL" id="JAINVZ010000005">
    <property type="protein sequence ID" value="MBY8885229.1"/>
    <property type="molecule type" value="Genomic_DNA"/>
</dbReference>
<dbReference type="Proteomes" id="UP001198565">
    <property type="component" value="Unassembled WGS sequence"/>
</dbReference>
<keyword evidence="6" id="KW-1185">Reference proteome</keyword>
<dbReference type="SUPFAM" id="SSF46894">
    <property type="entry name" value="C-terminal effector domain of the bipartite response regulators"/>
    <property type="match status" value="1"/>
</dbReference>
<evidence type="ECO:0000256" key="3">
    <source>
        <dbReference type="ARBA" id="ARBA00023163"/>
    </source>
</evidence>
<evidence type="ECO:0000259" key="4">
    <source>
        <dbReference type="PROSITE" id="PS50043"/>
    </source>
</evidence>
<dbReference type="InterPro" id="IPR016032">
    <property type="entry name" value="Sig_transdc_resp-reg_C-effctor"/>
</dbReference>
<dbReference type="Gene3D" id="1.10.10.10">
    <property type="entry name" value="Winged helix-like DNA-binding domain superfamily/Winged helix DNA-binding domain"/>
    <property type="match status" value="1"/>
</dbReference>
<dbReference type="InterPro" id="IPR000792">
    <property type="entry name" value="Tscrpt_reg_LuxR_C"/>
</dbReference>
<name>A0ABS7QRD1_9ACTN</name>
<organism evidence="5 6">
    <name type="scientific">Streptantibioticus parmotrematis</name>
    <dbReference type="NCBI Taxonomy" id="2873249"/>
    <lineage>
        <taxon>Bacteria</taxon>
        <taxon>Bacillati</taxon>
        <taxon>Actinomycetota</taxon>
        <taxon>Actinomycetes</taxon>
        <taxon>Kitasatosporales</taxon>
        <taxon>Streptomycetaceae</taxon>
        <taxon>Streptantibioticus</taxon>
    </lineage>
</organism>
<comment type="caution">
    <text evidence="5">The sequence shown here is derived from an EMBL/GenBank/DDBJ whole genome shotgun (WGS) entry which is preliminary data.</text>
</comment>
<feature type="domain" description="HTH luxR-type" evidence="4">
    <location>
        <begin position="5"/>
        <end position="70"/>
    </location>
</feature>